<feature type="compositionally biased region" description="Pro residues" evidence="1">
    <location>
        <begin position="68"/>
        <end position="83"/>
    </location>
</feature>
<sequence>MREDVPVRVKAKLKLLASTFHKNQEPQPRLTLHRNRRWGARRRPRRAGRGRRWGSLGTDGGLTGRGPGSPPLPPSAGPAPPPGLREAWVGGGGGRVSPAPGAGLTRGPLAPLGRRRHAPRWEPAAAGALLGPMVALGQRDCSRDLDGAGRGAPALFEPRRGREKASEMLACFAWARWRTPVIPKCWDSRREPPRRDPRPLSFKASFFSQVFPVPACSANFLLLLFCFCFCF</sequence>
<accession>Q6ZSI0</accession>
<keyword evidence="2" id="KW-1133">Transmembrane helix</keyword>
<feature type="compositionally biased region" description="Gly residues" evidence="1">
    <location>
        <begin position="57"/>
        <end position="67"/>
    </location>
</feature>
<reference evidence="3" key="1">
    <citation type="submission" date="2003-07" db="EMBL/GenBank/DDBJ databases">
        <title>NEDO human cDNA sequencing project.</title>
        <authorList>
            <person name="Kawakami B."/>
            <person name="Sugiyama A."/>
            <person name="Takemoto M."/>
            <person name="Sugiyama T."/>
            <person name="Irie R."/>
            <person name="Otsuki T."/>
            <person name="Sato H."/>
            <person name="Wakamatsu A."/>
            <person name="Ishii S."/>
            <person name="Yamamoto J."/>
            <person name="Isono Y."/>
            <person name="Kawai-Hio Y."/>
            <person name="Saito K."/>
            <person name="Nishikawa T."/>
            <person name="Kimura K."/>
            <person name="Yamashita H."/>
            <person name="Matsuo K."/>
            <person name="Nakamura Y."/>
            <person name="Sekine M."/>
            <person name="Kikuchi H."/>
            <person name="Kanda K."/>
            <person name="Wagatsuma M."/>
            <person name="Murakawa K."/>
            <person name="Kanehori K."/>
            <person name="Takahashi-Fujii A."/>
            <person name="Oshima A."/>
            <person name="Suzuki Y."/>
            <person name="Sugano S."/>
            <person name="Nagahari K."/>
            <person name="Masuho Y."/>
            <person name="Nagai K."/>
            <person name="Isogai T."/>
        </authorList>
    </citation>
    <scope>NUCLEOTIDE SEQUENCE</scope>
    <source>
        <tissue evidence="3">Thalamus</tissue>
    </source>
</reference>
<name>Q6ZSI0_HUMAN</name>
<evidence type="ECO:0000313" key="3">
    <source>
        <dbReference type="EMBL" id="BAC86971.1"/>
    </source>
</evidence>
<feature type="region of interest" description="Disordered" evidence="1">
    <location>
        <begin position="20"/>
        <end position="117"/>
    </location>
</feature>
<evidence type="ECO:0000256" key="2">
    <source>
        <dbReference type="SAM" id="Phobius"/>
    </source>
</evidence>
<keyword evidence="2" id="KW-0472">Membrane</keyword>
<dbReference type="EMBL" id="AK127420">
    <property type="protein sequence ID" value="BAC86971.1"/>
    <property type="molecule type" value="mRNA"/>
</dbReference>
<dbReference type="AlphaFoldDB" id="Q6ZSI0"/>
<evidence type="ECO:0000256" key="1">
    <source>
        <dbReference type="SAM" id="MobiDB-lite"/>
    </source>
</evidence>
<feature type="compositionally biased region" description="Basic residues" evidence="1">
    <location>
        <begin position="31"/>
        <end position="52"/>
    </location>
</feature>
<feature type="transmembrane region" description="Helical" evidence="2">
    <location>
        <begin position="206"/>
        <end position="230"/>
    </location>
</feature>
<protein>
    <submittedName>
        <fullName evidence="3">cDNA FLJ45512 fis, clone BRTHA2021440</fullName>
    </submittedName>
</protein>
<organism evidence="3">
    <name type="scientific">Homo sapiens</name>
    <name type="common">Human</name>
    <dbReference type="NCBI Taxonomy" id="9606"/>
    <lineage>
        <taxon>Eukaryota</taxon>
        <taxon>Metazoa</taxon>
        <taxon>Chordata</taxon>
        <taxon>Craniata</taxon>
        <taxon>Vertebrata</taxon>
        <taxon>Euteleostomi</taxon>
        <taxon>Mammalia</taxon>
        <taxon>Eutheria</taxon>
        <taxon>Euarchontoglires</taxon>
        <taxon>Primates</taxon>
        <taxon>Haplorrhini</taxon>
        <taxon>Catarrhini</taxon>
        <taxon>Hominidae</taxon>
        <taxon>Homo</taxon>
    </lineage>
</organism>
<proteinExistence type="evidence at transcript level"/>
<keyword evidence="2" id="KW-0812">Transmembrane</keyword>